<organism evidence="3 4">
    <name type="scientific">Paraburkholderia tropica</name>
    <dbReference type="NCBI Taxonomy" id="92647"/>
    <lineage>
        <taxon>Bacteria</taxon>
        <taxon>Pseudomonadati</taxon>
        <taxon>Pseudomonadota</taxon>
        <taxon>Betaproteobacteria</taxon>
        <taxon>Burkholderiales</taxon>
        <taxon>Burkholderiaceae</taxon>
        <taxon>Paraburkholderia</taxon>
    </lineage>
</organism>
<reference evidence="2 5" key="2">
    <citation type="submission" date="2018-05" db="EMBL/GenBank/DDBJ databases">
        <title>Genomic Encyclopedia of Type Strains, Phase IV (KMG-V): Genome sequencing to study the core and pangenomes of soil and plant-associated prokaryotes.</title>
        <authorList>
            <person name="Whitman W."/>
        </authorList>
    </citation>
    <scope>NUCLEOTIDE SEQUENCE [LARGE SCALE GENOMIC DNA]</scope>
    <source>
        <strain evidence="2 5">SIr-6563</strain>
    </source>
</reference>
<protein>
    <submittedName>
        <fullName evidence="3">Uncharacterized protein</fullName>
    </submittedName>
</protein>
<dbReference type="Proteomes" id="UP000247515">
    <property type="component" value="Unassembled WGS sequence"/>
</dbReference>
<dbReference type="GeneID" id="61308323"/>
<keyword evidence="1" id="KW-1133">Transmembrane helix</keyword>
<dbReference type="EMBL" id="QJJV01000044">
    <property type="protein sequence ID" value="PXX05087.1"/>
    <property type="molecule type" value="Genomic_DNA"/>
</dbReference>
<reference evidence="3 4" key="1">
    <citation type="submission" date="2016-10" db="EMBL/GenBank/DDBJ databases">
        <authorList>
            <person name="Varghese N."/>
            <person name="Submissions S."/>
        </authorList>
    </citation>
    <scope>NUCLEOTIDE SEQUENCE [LARGE SCALE GENOMIC DNA]</scope>
    <source>
        <strain evidence="3 4">LMG 22274</strain>
    </source>
</reference>
<dbReference type="EMBL" id="FNZM01000023">
    <property type="protein sequence ID" value="SEK13221.1"/>
    <property type="molecule type" value="Genomic_DNA"/>
</dbReference>
<keyword evidence="5" id="KW-1185">Reference proteome</keyword>
<gene>
    <name evidence="2" type="ORF">C7400_14454</name>
    <name evidence="3" type="ORF">SAMN05216550_123131</name>
</gene>
<dbReference type="Proteomes" id="UP000183529">
    <property type="component" value="Unassembled WGS sequence"/>
</dbReference>
<evidence type="ECO:0000313" key="4">
    <source>
        <dbReference type="Proteomes" id="UP000183529"/>
    </source>
</evidence>
<dbReference type="RefSeq" id="WP_161495522.1">
    <property type="nucleotide sequence ID" value="NZ_CADFGN010000015.1"/>
</dbReference>
<comment type="caution">
    <text evidence="3">The sequence shown here is derived from an EMBL/GenBank/DDBJ whole genome shotgun (WGS) entry which is preliminary data.</text>
</comment>
<dbReference type="AlphaFoldDB" id="A0AAQ1GMD9"/>
<keyword evidence="1" id="KW-0812">Transmembrane</keyword>
<accession>A0AAQ1GMD9</accession>
<evidence type="ECO:0000313" key="5">
    <source>
        <dbReference type="Proteomes" id="UP000247515"/>
    </source>
</evidence>
<proteinExistence type="predicted"/>
<evidence type="ECO:0000313" key="3">
    <source>
        <dbReference type="EMBL" id="SEK13221.1"/>
    </source>
</evidence>
<evidence type="ECO:0000313" key="2">
    <source>
        <dbReference type="EMBL" id="PXX05087.1"/>
    </source>
</evidence>
<feature type="transmembrane region" description="Helical" evidence="1">
    <location>
        <begin position="20"/>
        <end position="42"/>
    </location>
</feature>
<name>A0AAQ1GMD9_9BURK</name>
<keyword evidence="1" id="KW-0472">Membrane</keyword>
<sequence length="48" mass="5427">MDPYITFDVFWRGMSAWLTLIGALVGAPCVAYVVVKVIAGWLRRKRAQ</sequence>
<evidence type="ECO:0000256" key="1">
    <source>
        <dbReference type="SAM" id="Phobius"/>
    </source>
</evidence>